<organism evidence="13 14">
    <name type="scientific">Oedothorax gibbosus</name>
    <dbReference type="NCBI Taxonomy" id="931172"/>
    <lineage>
        <taxon>Eukaryota</taxon>
        <taxon>Metazoa</taxon>
        <taxon>Ecdysozoa</taxon>
        <taxon>Arthropoda</taxon>
        <taxon>Chelicerata</taxon>
        <taxon>Arachnida</taxon>
        <taxon>Araneae</taxon>
        <taxon>Araneomorphae</taxon>
        <taxon>Entelegynae</taxon>
        <taxon>Araneoidea</taxon>
        <taxon>Linyphiidae</taxon>
        <taxon>Erigoninae</taxon>
        <taxon>Oedothorax</taxon>
    </lineage>
</organism>
<keyword evidence="6 9" id="KW-0175">Coiled coil</keyword>
<dbReference type="PANTHER" id="PTHR21230">
    <property type="entry name" value="VESICLE TRANSPORT V-SNARE PROTEIN VTI1-RELATED"/>
    <property type="match status" value="1"/>
</dbReference>
<evidence type="ECO:0000256" key="3">
    <source>
        <dbReference type="ARBA" id="ARBA00022692"/>
    </source>
</evidence>
<dbReference type="GO" id="GO:0005794">
    <property type="term" value="C:Golgi apparatus"/>
    <property type="evidence" value="ECO:0007669"/>
    <property type="project" value="InterPro"/>
</dbReference>
<evidence type="ECO:0000256" key="4">
    <source>
        <dbReference type="ARBA" id="ARBA00022927"/>
    </source>
</evidence>
<evidence type="ECO:0000313" key="13">
    <source>
        <dbReference type="EMBL" id="KAG8188314.1"/>
    </source>
</evidence>
<keyword evidence="7 11" id="KW-0472">Membrane</keyword>
<feature type="coiled-coil region" evidence="9">
    <location>
        <begin position="36"/>
        <end position="96"/>
    </location>
</feature>
<dbReference type="SUPFAM" id="SSF58038">
    <property type="entry name" value="SNARE fusion complex"/>
    <property type="match status" value="2"/>
</dbReference>
<dbReference type="EMBL" id="JAFNEN010000242">
    <property type="protein sequence ID" value="KAG8188314.1"/>
    <property type="molecule type" value="Genomic_DNA"/>
</dbReference>
<evidence type="ECO:0000256" key="2">
    <source>
        <dbReference type="ARBA" id="ARBA00022448"/>
    </source>
</evidence>
<keyword evidence="4" id="KW-0653">Protein transport</keyword>
<dbReference type="InterPro" id="IPR027027">
    <property type="entry name" value="GOSR2/Membrin/Bos1"/>
</dbReference>
<comment type="similarity">
    <text evidence="1">Belongs to the VTI1 family.</text>
</comment>
<comment type="caution">
    <text evidence="13">The sequence shown here is derived from an EMBL/GenBank/DDBJ whole genome shotgun (WGS) entry which is preliminary data.</text>
</comment>
<evidence type="ECO:0000256" key="6">
    <source>
        <dbReference type="ARBA" id="ARBA00023054"/>
    </source>
</evidence>
<comment type="subcellular location">
    <subcellularLocation>
        <location evidence="8">Endomembrane system</location>
        <topology evidence="8">Single-pass type IV membrane protein</topology>
    </subcellularLocation>
</comment>
<dbReference type="GO" id="GO:0000149">
    <property type="term" value="F:SNARE binding"/>
    <property type="evidence" value="ECO:0007669"/>
    <property type="project" value="TreeGrafter"/>
</dbReference>
<feature type="transmembrane region" description="Helical" evidence="11">
    <location>
        <begin position="249"/>
        <end position="270"/>
    </location>
</feature>
<evidence type="ECO:0000256" key="10">
    <source>
        <dbReference type="SAM" id="MobiDB-lite"/>
    </source>
</evidence>
<dbReference type="GO" id="GO:0005484">
    <property type="term" value="F:SNAP receptor activity"/>
    <property type="evidence" value="ECO:0007669"/>
    <property type="project" value="InterPro"/>
</dbReference>
<dbReference type="Pfam" id="PF05008">
    <property type="entry name" value="V-SNARE"/>
    <property type="match status" value="1"/>
</dbReference>
<proteinExistence type="inferred from homology"/>
<dbReference type="Gene3D" id="1.20.58.400">
    <property type="entry name" value="t-snare proteins"/>
    <property type="match status" value="1"/>
</dbReference>
<dbReference type="Pfam" id="PF12352">
    <property type="entry name" value="V-SNARE_C"/>
    <property type="match status" value="1"/>
</dbReference>
<dbReference type="Gene3D" id="1.20.5.110">
    <property type="match status" value="2"/>
</dbReference>
<dbReference type="InterPro" id="IPR038407">
    <property type="entry name" value="v-SNARE_N_sf"/>
</dbReference>
<dbReference type="GO" id="GO:0016236">
    <property type="term" value="P:macroautophagy"/>
    <property type="evidence" value="ECO:0007669"/>
    <property type="project" value="TreeGrafter"/>
</dbReference>
<evidence type="ECO:0000256" key="9">
    <source>
        <dbReference type="SAM" id="Coils"/>
    </source>
</evidence>
<evidence type="ECO:0000256" key="1">
    <source>
        <dbReference type="ARBA" id="ARBA00006108"/>
    </source>
</evidence>
<dbReference type="InterPro" id="IPR010989">
    <property type="entry name" value="SNARE"/>
</dbReference>
<dbReference type="GO" id="GO:0006891">
    <property type="term" value="P:intra-Golgi vesicle-mediated transport"/>
    <property type="evidence" value="ECO:0007669"/>
    <property type="project" value="TreeGrafter"/>
</dbReference>
<keyword evidence="2" id="KW-0813">Transport</keyword>
<dbReference type="GO" id="GO:0031902">
    <property type="term" value="C:late endosome membrane"/>
    <property type="evidence" value="ECO:0007669"/>
    <property type="project" value="TreeGrafter"/>
</dbReference>
<dbReference type="GO" id="GO:0006886">
    <property type="term" value="P:intracellular protein transport"/>
    <property type="evidence" value="ECO:0007669"/>
    <property type="project" value="InterPro"/>
</dbReference>
<evidence type="ECO:0000313" key="14">
    <source>
        <dbReference type="Proteomes" id="UP000827092"/>
    </source>
</evidence>
<dbReference type="AlphaFoldDB" id="A0AAV6UW41"/>
<protein>
    <recommendedName>
        <fullName evidence="12">Vesicle transport v-SNARE N-terminal domain-containing protein</fullName>
    </recommendedName>
</protein>
<dbReference type="GO" id="GO:0042147">
    <property type="term" value="P:retrograde transport, endosome to Golgi"/>
    <property type="evidence" value="ECO:0007669"/>
    <property type="project" value="TreeGrafter"/>
</dbReference>
<dbReference type="GO" id="GO:0005829">
    <property type="term" value="C:cytosol"/>
    <property type="evidence" value="ECO:0007669"/>
    <property type="project" value="GOC"/>
</dbReference>
<evidence type="ECO:0000256" key="8">
    <source>
        <dbReference type="ARBA" id="ARBA00046280"/>
    </source>
</evidence>
<evidence type="ECO:0000259" key="12">
    <source>
        <dbReference type="Pfam" id="PF05008"/>
    </source>
</evidence>
<dbReference type="InterPro" id="IPR007705">
    <property type="entry name" value="Vesicle_trsprt_v-SNARE_N"/>
</dbReference>
<keyword evidence="3 11" id="KW-0812">Transmembrane</keyword>
<dbReference type="GO" id="GO:0006896">
    <property type="term" value="P:Golgi to vacuole transport"/>
    <property type="evidence" value="ECO:0007669"/>
    <property type="project" value="TreeGrafter"/>
</dbReference>
<feature type="region of interest" description="Disordered" evidence="10">
    <location>
        <begin position="97"/>
        <end position="117"/>
    </location>
</feature>
<dbReference type="PANTHER" id="PTHR21230:SF89">
    <property type="entry name" value="VESICLE TRANSPORT THROUGH INTERACTION WITH T-SNARES HOMOLOG 1B"/>
    <property type="match status" value="1"/>
</dbReference>
<evidence type="ECO:0000256" key="5">
    <source>
        <dbReference type="ARBA" id="ARBA00022989"/>
    </source>
</evidence>
<keyword evidence="14" id="KW-1185">Reference proteome</keyword>
<dbReference type="GO" id="GO:0005789">
    <property type="term" value="C:endoplasmic reticulum membrane"/>
    <property type="evidence" value="ECO:0007669"/>
    <property type="project" value="TreeGrafter"/>
</dbReference>
<dbReference type="SUPFAM" id="SSF47661">
    <property type="entry name" value="t-snare proteins"/>
    <property type="match status" value="1"/>
</dbReference>
<name>A0AAV6UW41_9ARAC</name>
<dbReference type="GO" id="GO:0048280">
    <property type="term" value="P:vesicle fusion with Golgi apparatus"/>
    <property type="evidence" value="ECO:0007669"/>
    <property type="project" value="TreeGrafter"/>
</dbReference>
<dbReference type="FunFam" id="1.20.5.110:FF:000002">
    <property type="entry name" value="Vesicle transport through interaction with t-SNAREsB"/>
    <property type="match status" value="1"/>
</dbReference>
<evidence type="ECO:0000256" key="7">
    <source>
        <dbReference type="ARBA" id="ARBA00023136"/>
    </source>
</evidence>
<evidence type="ECO:0000256" key="11">
    <source>
        <dbReference type="SAM" id="Phobius"/>
    </source>
</evidence>
<dbReference type="Proteomes" id="UP000827092">
    <property type="component" value="Unassembled WGS sequence"/>
</dbReference>
<feature type="domain" description="Vesicle transport v-SNARE N-terminal" evidence="12">
    <location>
        <begin position="1"/>
        <end position="93"/>
    </location>
</feature>
<sequence length="272" mass="31562">MSSETFESLEDDFSLIKNGLNSKLDESLPKLVGQARKNLEREIQRELDELQRILDELEVEARRAPYPYRNQLNNRLKAYKQDLNTLKKKIAQSESNFSRSQLMATSNPQTSSYSGAVSNRGRLLQMSETIDRTTQSVNRTQQIAAQTDEVGIAVVDELGTQREALIRTKESYRRRLLQMSETIDRMTQSVNRTQQIASETVEVGIAVVDELEREALIRTKERLVDTDENLSRNRKILRFMHRRVMTNKLILIVIIILEIAFLCSIVYFKFFR</sequence>
<keyword evidence="5 11" id="KW-1133">Transmembrane helix</keyword>
<accession>A0AAV6UW41</accession>
<dbReference type="GO" id="GO:0012507">
    <property type="term" value="C:ER to Golgi transport vesicle membrane"/>
    <property type="evidence" value="ECO:0007669"/>
    <property type="project" value="TreeGrafter"/>
</dbReference>
<reference evidence="13 14" key="1">
    <citation type="journal article" date="2022" name="Nat. Ecol. Evol.">
        <title>A masculinizing supergene underlies an exaggerated male reproductive morph in a spider.</title>
        <authorList>
            <person name="Hendrickx F."/>
            <person name="De Corte Z."/>
            <person name="Sonet G."/>
            <person name="Van Belleghem S.M."/>
            <person name="Kostlbacher S."/>
            <person name="Vangestel C."/>
        </authorList>
    </citation>
    <scope>NUCLEOTIDE SEQUENCE [LARGE SCALE GENOMIC DNA]</scope>
    <source>
        <strain evidence="13">W744_W776</strain>
    </source>
</reference>
<dbReference type="GO" id="GO:0031201">
    <property type="term" value="C:SNARE complex"/>
    <property type="evidence" value="ECO:0007669"/>
    <property type="project" value="TreeGrafter"/>
</dbReference>
<dbReference type="PIRSF" id="PIRSF028865">
    <property type="entry name" value="Membrin-2"/>
    <property type="match status" value="1"/>
</dbReference>
<dbReference type="GO" id="GO:1903076">
    <property type="term" value="P:regulation of protein localization to plasma membrane"/>
    <property type="evidence" value="ECO:0007669"/>
    <property type="project" value="TreeGrafter"/>
</dbReference>
<gene>
    <name evidence="13" type="ORF">JTE90_008955</name>
</gene>